<comment type="caution">
    <text evidence="3">The sequence shown here is derived from an EMBL/GenBank/DDBJ whole genome shotgun (WGS) entry which is preliminary data.</text>
</comment>
<dbReference type="InterPro" id="IPR020843">
    <property type="entry name" value="ER"/>
</dbReference>
<name>A0A2V4NQJ5_9RHOB</name>
<dbReference type="FunFam" id="3.40.50.720:FF:000121">
    <property type="entry name" value="Prostaglandin reductase 2"/>
    <property type="match status" value="1"/>
</dbReference>
<dbReference type="Gene3D" id="3.40.50.720">
    <property type="entry name" value="NAD(P)-binding Rossmann-like Domain"/>
    <property type="match status" value="1"/>
</dbReference>
<proteinExistence type="predicted"/>
<dbReference type="Proteomes" id="UP000248012">
    <property type="component" value="Unassembled WGS sequence"/>
</dbReference>
<dbReference type="EMBL" id="QFVT01000008">
    <property type="protein sequence ID" value="PYC46966.1"/>
    <property type="molecule type" value="Genomic_DNA"/>
</dbReference>
<dbReference type="SUPFAM" id="SSF51735">
    <property type="entry name" value="NAD(P)-binding Rossmann-fold domains"/>
    <property type="match status" value="1"/>
</dbReference>
<dbReference type="InterPro" id="IPR045010">
    <property type="entry name" value="MDR_fam"/>
</dbReference>
<dbReference type="InterPro" id="IPR041694">
    <property type="entry name" value="ADH_N_2"/>
</dbReference>
<dbReference type="AlphaFoldDB" id="A0A2V4NQJ5"/>
<dbReference type="OrthoDB" id="9805663at2"/>
<dbReference type="InterPro" id="IPR013149">
    <property type="entry name" value="ADH-like_C"/>
</dbReference>
<dbReference type="InterPro" id="IPR011032">
    <property type="entry name" value="GroES-like_sf"/>
</dbReference>
<gene>
    <name evidence="3" type="ORF">DI396_12115</name>
</gene>
<dbReference type="PANTHER" id="PTHR43205:SF7">
    <property type="entry name" value="PROSTAGLANDIN REDUCTASE 1"/>
    <property type="match status" value="1"/>
</dbReference>
<dbReference type="Pfam" id="PF00107">
    <property type="entry name" value="ADH_zinc_N"/>
    <property type="match status" value="1"/>
</dbReference>
<dbReference type="GO" id="GO:0016628">
    <property type="term" value="F:oxidoreductase activity, acting on the CH-CH group of donors, NAD or NADP as acceptor"/>
    <property type="evidence" value="ECO:0007669"/>
    <property type="project" value="InterPro"/>
</dbReference>
<dbReference type="SMART" id="SM00829">
    <property type="entry name" value="PKS_ER"/>
    <property type="match status" value="1"/>
</dbReference>
<evidence type="ECO:0000313" key="3">
    <source>
        <dbReference type="EMBL" id="PYC46966.1"/>
    </source>
</evidence>
<accession>A0A2V4NQJ5</accession>
<evidence type="ECO:0000259" key="2">
    <source>
        <dbReference type="SMART" id="SM00829"/>
    </source>
</evidence>
<organism evidence="3 4">
    <name type="scientific">Litorivita pollutaquae</name>
    <dbReference type="NCBI Taxonomy" id="2200892"/>
    <lineage>
        <taxon>Bacteria</taxon>
        <taxon>Pseudomonadati</taxon>
        <taxon>Pseudomonadota</taxon>
        <taxon>Alphaproteobacteria</taxon>
        <taxon>Rhodobacterales</taxon>
        <taxon>Paracoccaceae</taxon>
        <taxon>Litorivita</taxon>
    </lineage>
</organism>
<dbReference type="Pfam" id="PF16884">
    <property type="entry name" value="ADH_N_2"/>
    <property type="match status" value="1"/>
</dbReference>
<reference evidence="3 4" key="1">
    <citation type="submission" date="2018-05" db="EMBL/GenBank/DDBJ databases">
        <title>Oceanovita maritima gen. nov., sp. nov., a marine bacterium in the family Rhodobacteraceae isolated from surface seawater of Lundu port Xiamen, China.</title>
        <authorList>
            <person name="Hetharua B.H."/>
            <person name="Min D."/>
            <person name="Liao H."/>
            <person name="Tian Y."/>
        </authorList>
    </citation>
    <scope>NUCLEOTIDE SEQUENCE [LARGE SCALE GENOMIC DNA]</scope>
    <source>
        <strain evidence="3 4">FSX-11</strain>
    </source>
</reference>
<dbReference type="SUPFAM" id="SSF50129">
    <property type="entry name" value="GroES-like"/>
    <property type="match status" value="1"/>
</dbReference>
<dbReference type="InterPro" id="IPR036291">
    <property type="entry name" value="NAD(P)-bd_dom_sf"/>
</dbReference>
<dbReference type="RefSeq" id="WP_110796489.1">
    <property type="nucleotide sequence ID" value="NZ_KZ826487.1"/>
</dbReference>
<evidence type="ECO:0000256" key="1">
    <source>
        <dbReference type="ARBA" id="ARBA00023002"/>
    </source>
</evidence>
<dbReference type="CDD" id="cd05288">
    <property type="entry name" value="PGDH"/>
    <property type="match status" value="1"/>
</dbReference>
<sequence>MTDVMHRVALARRPNGDPVAEDFSYEEQPIPEPKEGEVLVRVTHMSLDPYMRGRMDDAKSYANPVPIGGTMEAGAVGVVLKSNHEKFKEGDHCFGMFGWATHGCLPGQQLRKLDPAIADPRTALGVLGMPGFTAWAGMTAYGKMKAGETLVVGAATGPVGSMVGQLAKQAGLRVIGVAGGAEKCNIAVEKFGFDACIDHRQFTTAKEMRGALHDHCPDGIDIYFENVGGPTLGGVIPLMNLHGRIIVCGMIAWYSGATDETGDMPLQKFWRTILVNRLTVQGLLQTDHVSRFGAFMKEIGPKVGSGEIAHMEDIAEGLENAPTAFMGLLKGKNRGKQIVKIS</sequence>
<dbReference type="Gene3D" id="3.90.180.10">
    <property type="entry name" value="Medium-chain alcohol dehydrogenases, catalytic domain"/>
    <property type="match status" value="1"/>
</dbReference>
<keyword evidence="1" id="KW-0560">Oxidoreductase</keyword>
<dbReference type="PANTHER" id="PTHR43205">
    <property type="entry name" value="PROSTAGLANDIN REDUCTASE"/>
    <property type="match status" value="1"/>
</dbReference>
<keyword evidence="4" id="KW-1185">Reference proteome</keyword>
<protein>
    <submittedName>
        <fullName evidence="3">NADP-dependent oxidoreductase</fullName>
    </submittedName>
</protein>
<evidence type="ECO:0000313" key="4">
    <source>
        <dbReference type="Proteomes" id="UP000248012"/>
    </source>
</evidence>
<feature type="domain" description="Enoyl reductase (ER)" evidence="2">
    <location>
        <begin position="16"/>
        <end position="339"/>
    </location>
</feature>